<dbReference type="SMART" id="SM00014">
    <property type="entry name" value="acidPPc"/>
    <property type="match status" value="1"/>
</dbReference>
<dbReference type="InterPro" id="IPR000326">
    <property type="entry name" value="PAP2/HPO"/>
</dbReference>
<proteinExistence type="predicted"/>
<feature type="transmembrane region" description="Helical" evidence="1">
    <location>
        <begin position="100"/>
        <end position="118"/>
    </location>
</feature>
<reference evidence="4" key="1">
    <citation type="submission" date="2025-08" db="UniProtKB">
        <authorList>
            <consortium name="RefSeq"/>
        </authorList>
    </citation>
    <scope>IDENTIFICATION</scope>
    <source>
        <tissue evidence="4">Whole larvae</tissue>
    </source>
</reference>
<dbReference type="Proteomes" id="UP001652740">
    <property type="component" value="Unplaced"/>
</dbReference>
<dbReference type="SUPFAM" id="SSF48317">
    <property type="entry name" value="Acid phosphatase/Vanadium-dependent haloperoxidase"/>
    <property type="match status" value="1"/>
</dbReference>
<gene>
    <name evidence="4" type="primary">LOC113522658</name>
</gene>
<dbReference type="PANTHER" id="PTHR14969:SF13">
    <property type="entry name" value="AT30094P"/>
    <property type="match status" value="1"/>
</dbReference>
<keyword evidence="1" id="KW-0472">Membrane</keyword>
<keyword evidence="1" id="KW-1133">Transmembrane helix</keyword>
<protein>
    <submittedName>
        <fullName evidence="4">Polyisoprenoid diphosphate/phosphate phosphohydrolase PLPP6 isoform X1</fullName>
    </submittedName>
</protein>
<evidence type="ECO:0000256" key="1">
    <source>
        <dbReference type="SAM" id="Phobius"/>
    </source>
</evidence>
<dbReference type="GeneID" id="113522658"/>
<sequence length="233" mass="26450">MRSTLELGVAEEKRKVPNMLRKVLQYDVQITKKFVELALRTTALKSLRTHAKLFEVNNIYGILKQVHSWVSCHGIVWLAGWLSFIWLFNNKDLYQLQVNMLIALILDIIIIAVIKAFVRRRRPVPMNKLMELGPDKFSFPSGHTSRAVLVAFILICLNPISIIFYPPLLAWVTAVSISRVLQERHYLLDVFCGVGIGLLEGLLMSLIWFSQSASASILSSLSDEKLDGGEYHV</sequence>
<feature type="transmembrane region" description="Helical" evidence="1">
    <location>
        <begin position="147"/>
        <end position="166"/>
    </location>
</feature>
<evidence type="ECO:0000313" key="4">
    <source>
        <dbReference type="RefSeq" id="XP_052753645.1"/>
    </source>
</evidence>
<feature type="transmembrane region" description="Helical" evidence="1">
    <location>
        <begin position="186"/>
        <end position="209"/>
    </location>
</feature>
<keyword evidence="1" id="KW-0812">Transmembrane</keyword>
<keyword evidence="3" id="KW-1185">Reference proteome</keyword>
<dbReference type="PANTHER" id="PTHR14969">
    <property type="entry name" value="SPHINGOSINE-1-PHOSPHATE PHOSPHOHYDROLASE"/>
    <property type="match status" value="1"/>
</dbReference>
<name>A0ABM3MR28_GALME</name>
<dbReference type="InterPro" id="IPR036938">
    <property type="entry name" value="PAP2/HPO_sf"/>
</dbReference>
<dbReference type="RefSeq" id="XP_052753645.1">
    <property type="nucleotide sequence ID" value="XM_052897685.1"/>
</dbReference>
<evidence type="ECO:0000259" key="2">
    <source>
        <dbReference type="SMART" id="SM00014"/>
    </source>
</evidence>
<accession>A0ABM3MR28</accession>
<dbReference type="Pfam" id="PF01569">
    <property type="entry name" value="PAP2"/>
    <property type="match status" value="1"/>
</dbReference>
<dbReference type="Gene3D" id="1.20.144.10">
    <property type="entry name" value="Phosphatidic acid phosphatase type 2/haloperoxidase"/>
    <property type="match status" value="1"/>
</dbReference>
<feature type="domain" description="Phosphatidic acid phosphatase type 2/haloperoxidase" evidence="2">
    <location>
        <begin position="95"/>
        <end position="205"/>
    </location>
</feature>
<evidence type="ECO:0000313" key="3">
    <source>
        <dbReference type="Proteomes" id="UP001652740"/>
    </source>
</evidence>
<organism evidence="3 4">
    <name type="scientific">Galleria mellonella</name>
    <name type="common">Greater wax moth</name>
    <dbReference type="NCBI Taxonomy" id="7137"/>
    <lineage>
        <taxon>Eukaryota</taxon>
        <taxon>Metazoa</taxon>
        <taxon>Ecdysozoa</taxon>
        <taxon>Arthropoda</taxon>
        <taxon>Hexapoda</taxon>
        <taxon>Insecta</taxon>
        <taxon>Pterygota</taxon>
        <taxon>Neoptera</taxon>
        <taxon>Endopterygota</taxon>
        <taxon>Lepidoptera</taxon>
        <taxon>Glossata</taxon>
        <taxon>Ditrysia</taxon>
        <taxon>Pyraloidea</taxon>
        <taxon>Pyralidae</taxon>
        <taxon>Galleriinae</taxon>
        <taxon>Galleria</taxon>
    </lineage>
</organism>
<feature type="transmembrane region" description="Helical" evidence="1">
    <location>
        <begin position="69"/>
        <end position="88"/>
    </location>
</feature>